<evidence type="ECO:0000313" key="8">
    <source>
        <dbReference type="Proteomes" id="UP001498771"/>
    </source>
</evidence>
<feature type="domain" description="Major facilitator superfamily (MFS) profile" evidence="6">
    <location>
        <begin position="72"/>
        <end position="548"/>
    </location>
</feature>
<feature type="transmembrane region" description="Helical" evidence="5">
    <location>
        <begin position="167"/>
        <end position="185"/>
    </location>
</feature>
<dbReference type="PROSITE" id="PS50850">
    <property type="entry name" value="MFS"/>
    <property type="match status" value="1"/>
</dbReference>
<evidence type="ECO:0000256" key="5">
    <source>
        <dbReference type="SAM" id="Phobius"/>
    </source>
</evidence>
<feature type="transmembrane region" description="Helical" evidence="5">
    <location>
        <begin position="111"/>
        <end position="130"/>
    </location>
</feature>
<comment type="subcellular location">
    <subcellularLocation>
        <location evidence="1">Membrane</location>
        <topology evidence="1">Multi-pass membrane protein</topology>
    </subcellularLocation>
</comment>
<feature type="transmembrane region" description="Helical" evidence="5">
    <location>
        <begin position="197"/>
        <end position="220"/>
    </location>
</feature>
<dbReference type="EMBL" id="JBBJBU010000002">
    <property type="protein sequence ID" value="KAK7206959.1"/>
    <property type="molecule type" value="Genomic_DNA"/>
</dbReference>
<name>A0ABR1FAT1_9ASCO</name>
<dbReference type="InterPro" id="IPR036259">
    <property type="entry name" value="MFS_trans_sf"/>
</dbReference>
<feature type="transmembrane region" description="Helical" evidence="5">
    <location>
        <begin position="137"/>
        <end position="155"/>
    </location>
</feature>
<accession>A0ABR1FAT1</accession>
<dbReference type="SUPFAM" id="SSF103473">
    <property type="entry name" value="MFS general substrate transporter"/>
    <property type="match status" value="1"/>
</dbReference>
<feature type="transmembrane region" description="Helical" evidence="5">
    <location>
        <begin position="226"/>
        <end position="246"/>
    </location>
</feature>
<keyword evidence="2 5" id="KW-0812">Transmembrane</keyword>
<dbReference type="Gene3D" id="1.20.1250.20">
    <property type="entry name" value="MFS general substrate transporter like domains"/>
    <property type="match status" value="1"/>
</dbReference>
<evidence type="ECO:0000256" key="2">
    <source>
        <dbReference type="ARBA" id="ARBA00022692"/>
    </source>
</evidence>
<evidence type="ECO:0000259" key="6">
    <source>
        <dbReference type="PROSITE" id="PS50850"/>
    </source>
</evidence>
<feature type="transmembrane region" description="Helical" evidence="5">
    <location>
        <begin position="444"/>
        <end position="465"/>
    </location>
</feature>
<organism evidence="7 8">
    <name type="scientific">Myxozyma melibiosi</name>
    <dbReference type="NCBI Taxonomy" id="54550"/>
    <lineage>
        <taxon>Eukaryota</taxon>
        <taxon>Fungi</taxon>
        <taxon>Dikarya</taxon>
        <taxon>Ascomycota</taxon>
        <taxon>Saccharomycotina</taxon>
        <taxon>Lipomycetes</taxon>
        <taxon>Lipomycetales</taxon>
        <taxon>Lipomycetaceae</taxon>
        <taxon>Myxozyma</taxon>
    </lineage>
</organism>
<keyword evidence="4 5" id="KW-0472">Membrane</keyword>
<keyword evidence="8" id="KW-1185">Reference proteome</keyword>
<evidence type="ECO:0000256" key="1">
    <source>
        <dbReference type="ARBA" id="ARBA00004141"/>
    </source>
</evidence>
<keyword evidence="7" id="KW-0808">Transferase</keyword>
<dbReference type="PANTHER" id="PTHR23502">
    <property type="entry name" value="MAJOR FACILITATOR SUPERFAMILY"/>
    <property type="match status" value="1"/>
</dbReference>
<dbReference type="InterPro" id="IPR011701">
    <property type="entry name" value="MFS"/>
</dbReference>
<evidence type="ECO:0000313" key="7">
    <source>
        <dbReference type="EMBL" id="KAK7206959.1"/>
    </source>
</evidence>
<feature type="transmembrane region" description="Helical" evidence="5">
    <location>
        <begin position="372"/>
        <end position="391"/>
    </location>
</feature>
<dbReference type="GeneID" id="90036297"/>
<feature type="transmembrane region" description="Helical" evidence="5">
    <location>
        <begin position="411"/>
        <end position="432"/>
    </location>
</feature>
<protein>
    <submittedName>
        <fullName evidence="7">Serine/threonine kinase 16</fullName>
    </submittedName>
</protein>
<feature type="transmembrane region" description="Helical" evidence="5">
    <location>
        <begin position="72"/>
        <end position="91"/>
    </location>
</feature>
<comment type="caution">
    <text evidence="7">The sequence shown here is derived from an EMBL/GenBank/DDBJ whole genome shotgun (WGS) entry which is preliminary data.</text>
</comment>
<dbReference type="RefSeq" id="XP_064769992.1">
    <property type="nucleotide sequence ID" value="XM_064910785.1"/>
</dbReference>
<sequence length="548" mass="61146">MPFGILEDTLLEDIPGTANLNDQADAAVLYAHLPPGMLKHGKGRHSHIILVPQPSDDPNDPLNWPQWKKDGILFIVGMSAAVVGAFGPMMSPGFVEIAADLDVSVNKLSQTTSWLTLTIGLSLIVLNPLAKMYGKRPMYIFAIAVMFASSVWGGASTSFNSLLGSRIFSGFGMAPYEVLVQCTLNDMYFVHEKGTRVAVWNLFLLCGISGGSLVSGYIIEDLTWKWTFWFCAIIFGVLMFAVVFFVPETTYNRKEIDYTLETELQEEKLHGEHIEKADESRLEAEAVPVEERMKQYKKHTYWQSLRVYTGRYSKASLPRIAARTLIIFSYPAVLWAFLMYGTTVTWIVAFSVVNASIFTIEPYNFSISQTGLIGLSPLVLVIIGEAISGPLNDYICLHLAKKNKGIYESEFRLVLIIPVMIIGAAGFFGFGAAVHYQTHWTGPVLTYGLANMSLSFASGCVFGYVMDSHPKLSEEAFVAINLRNLLTFGLTYFINDWILDDGVLFVFCILGMLFLVVCLMTIPLWIFGKKARSLIARNKWLNEFMSDE</sequence>
<gene>
    <name evidence="7" type="ORF">BZA70DRAFT_255663</name>
</gene>
<dbReference type="Pfam" id="PF07690">
    <property type="entry name" value="MFS_1"/>
    <property type="match status" value="1"/>
</dbReference>
<evidence type="ECO:0000256" key="3">
    <source>
        <dbReference type="ARBA" id="ARBA00022989"/>
    </source>
</evidence>
<keyword evidence="3 5" id="KW-1133">Transmembrane helix</keyword>
<keyword evidence="7" id="KW-0418">Kinase</keyword>
<feature type="transmembrane region" description="Helical" evidence="5">
    <location>
        <begin position="320"/>
        <end position="338"/>
    </location>
</feature>
<proteinExistence type="predicted"/>
<dbReference type="PANTHER" id="PTHR23502:SF4">
    <property type="entry name" value="MAJOR FACILITATOR SUPERFAMILY (MFS) PROFILE DOMAIN-CONTAINING PROTEIN-RELATED"/>
    <property type="match status" value="1"/>
</dbReference>
<feature type="transmembrane region" description="Helical" evidence="5">
    <location>
        <begin position="503"/>
        <end position="527"/>
    </location>
</feature>
<reference evidence="7 8" key="1">
    <citation type="submission" date="2024-03" db="EMBL/GenBank/DDBJ databases">
        <title>Genome-scale model development and genomic sequencing of the oleaginous clade Lipomyces.</title>
        <authorList>
            <consortium name="Lawrence Berkeley National Laboratory"/>
            <person name="Czajka J.J."/>
            <person name="Han Y."/>
            <person name="Kim J."/>
            <person name="Mondo S.J."/>
            <person name="Hofstad B.A."/>
            <person name="Robles A."/>
            <person name="Haridas S."/>
            <person name="Riley R."/>
            <person name="LaButti K."/>
            <person name="Pangilinan J."/>
            <person name="Andreopoulos W."/>
            <person name="Lipzen A."/>
            <person name="Yan J."/>
            <person name="Wang M."/>
            <person name="Ng V."/>
            <person name="Grigoriev I.V."/>
            <person name="Spatafora J.W."/>
            <person name="Magnuson J.K."/>
            <person name="Baker S.E."/>
            <person name="Pomraning K.R."/>
        </authorList>
    </citation>
    <scope>NUCLEOTIDE SEQUENCE [LARGE SCALE GENOMIC DNA]</scope>
    <source>
        <strain evidence="7 8">Phaff 52-87</strain>
    </source>
</reference>
<dbReference type="GO" id="GO:0016301">
    <property type="term" value="F:kinase activity"/>
    <property type="evidence" value="ECO:0007669"/>
    <property type="project" value="UniProtKB-KW"/>
</dbReference>
<dbReference type="Proteomes" id="UP001498771">
    <property type="component" value="Unassembled WGS sequence"/>
</dbReference>
<evidence type="ECO:0000256" key="4">
    <source>
        <dbReference type="ARBA" id="ARBA00023136"/>
    </source>
</evidence>
<dbReference type="InterPro" id="IPR020846">
    <property type="entry name" value="MFS_dom"/>
</dbReference>